<reference evidence="1 2" key="1">
    <citation type="journal article" date="2016" name="Virus Res.">
        <title>A novel emaravirus is associated with redbud yellow ringspot disease.</title>
        <authorList>
            <person name="Di Bello P.L."/>
            <person name="Laney A.G."/>
            <person name="Druciarek T."/>
            <person name="Ho T."/>
            <person name="Gergerich R.C."/>
            <person name="Keller K.E."/>
            <person name="Martin R.R."/>
            <person name="Tzanetakis I.E."/>
        </authorList>
    </citation>
    <scope>NUCLEOTIDE SEQUENCE [LARGE SCALE GENOMIC DNA]</scope>
    <source>
        <strain evidence="1">SEQISO</strain>
    </source>
</reference>
<proteinExistence type="predicted"/>
<keyword evidence="2" id="KW-1185">Reference proteome</keyword>
<accession>A0A191W095</accession>
<dbReference type="RefSeq" id="YP_009508086.1">
    <property type="nucleotide sequence ID" value="NC_038855.1"/>
</dbReference>
<dbReference type="GeneID" id="37619343"/>
<evidence type="ECO:0000313" key="1">
    <source>
        <dbReference type="EMBL" id="ANJ21384.1"/>
    </source>
</evidence>
<dbReference type="OrthoDB" id="34244at10239"/>
<sequence>MKMFDSYTQAYHCMFGAIFNMIQELFPQNRYANCIILNEYLRSGSKHYSDLFIESQHLVLGEDKIDLGSVKFYRKIYMIINMILGHLEPLFFVHGGLFEGLLIEDQSMHLTLGSQFVRNVFDNVINQKYNFQLAFKFALKNETADIMSDTFAFEFYSKSIMFLQLKHISKITSSYNRGKQLLRSDSIDGESHVQDEDIDKILLGSPSASTRGLNRQVSIISIN</sequence>
<dbReference type="Proteomes" id="UP000235161">
    <property type="component" value="Genome"/>
</dbReference>
<name>A0A191W095_9VIRU</name>
<organism evidence="1 2">
    <name type="scientific">Emaravirus cercidis</name>
    <dbReference type="NCBI Taxonomy" id="1980432"/>
    <lineage>
        <taxon>Viruses</taxon>
        <taxon>Riboviria</taxon>
        <taxon>Orthornavirae</taxon>
        <taxon>Negarnaviricota</taxon>
        <taxon>Polyploviricotina</taxon>
        <taxon>Bunyaviricetes</taxon>
        <taxon>Elliovirales</taxon>
        <taxon>Fimoviridae</taxon>
        <taxon>Emaravirus</taxon>
    </lineage>
</organism>
<dbReference type="KEGG" id="vg:37619343"/>
<protein>
    <submittedName>
        <fullName evidence="1">p5</fullName>
    </submittedName>
</protein>
<dbReference type="EMBL" id="KU904300">
    <property type="protein sequence ID" value="ANJ21384.1"/>
    <property type="molecule type" value="Genomic_RNA"/>
</dbReference>
<evidence type="ECO:0000313" key="2">
    <source>
        <dbReference type="Proteomes" id="UP000235161"/>
    </source>
</evidence>